<keyword evidence="5" id="KW-0997">Cell inner membrane</keyword>
<dbReference type="EMBL" id="QDDR01000006">
    <property type="protein sequence ID" value="PVE47184.1"/>
    <property type="molecule type" value="Genomic_DNA"/>
</dbReference>
<keyword evidence="12 15" id="KW-1133">Transmembrane helix</keyword>
<dbReference type="OrthoDB" id="9804645at2"/>
<dbReference type="RefSeq" id="WP_107752196.1">
    <property type="nucleotide sequence ID" value="NZ_QBKF01000006.1"/>
</dbReference>
<dbReference type="InterPro" id="IPR005467">
    <property type="entry name" value="His_kinase_dom"/>
</dbReference>
<keyword evidence="11" id="KW-0067">ATP-binding</keyword>
<evidence type="ECO:0000256" key="5">
    <source>
        <dbReference type="ARBA" id="ARBA00022519"/>
    </source>
</evidence>
<dbReference type="Pfam" id="PF02518">
    <property type="entry name" value="HATPase_c"/>
    <property type="match status" value="1"/>
</dbReference>
<evidence type="ECO:0000256" key="11">
    <source>
        <dbReference type="ARBA" id="ARBA00022840"/>
    </source>
</evidence>
<evidence type="ECO:0000256" key="13">
    <source>
        <dbReference type="ARBA" id="ARBA00023012"/>
    </source>
</evidence>
<evidence type="ECO:0000313" key="19">
    <source>
        <dbReference type="Proteomes" id="UP000244810"/>
    </source>
</evidence>
<dbReference type="InterPro" id="IPR003594">
    <property type="entry name" value="HATPase_dom"/>
</dbReference>
<keyword evidence="9" id="KW-0547">Nucleotide-binding</keyword>
<accession>A0A2T7URA5</accession>
<dbReference type="PANTHER" id="PTHR44936">
    <property type="entry name" value="SENSOR PROTEIN CREC"/>
    <property type="match status" value="1"/>
</dbReference>
<evidence type="ECO:0000256" key="7">
    <source>
        <dbReference type="ARBA" id="ARBA00022679"/>
    </source>
</evidence>
<dbReference type="SUPFAM" id="SSF47384">
    <property type="entry name" value="Homodimeric domain of signal transducing histidine kinase"/>
    <property type="match status" value="1"/>
</dbReference>
<dbReference type="SMART" id="SM00387">
    <property type="entry name" value="HATPase_c"/>
    <property type="match status" value="1"/>
</dbReference>
<evidence type="ECO:0000313" key="18">
    <source>
        <dbReference type="EMBL" id="PVE47184.1"/>
    </source>
</evidence>
<feature type="domain" description="HAMP" evidence="17">
    <location>
        <begin position="182"/>
        <end position="233"/>
    </location>
</feature>
<dbReference type="GO" id="GO:0005886">
    <property type="term" value="C:plasma membrane"/>
    <property type="evidence" value="ECO:0007669"/>
    <property type="project" value="UniProtKB-SubCell"/>
</dbReference>
<dbReference type="AlphaFoldDB" id="A0A2T7URA5"/>
<evidence type="ECO:0000256" key="4">
    <source>
        <dbReference type="ARBA" id="ARBA00022475"/>
    </source>
</evidence>
<keyword evidence="8 15" id="KW-0812">Transmembrane</keyword>
<feature type="transmembrane region" description="Helical" evidence="15">
    <location>
        <begin position="14"/>
        <end position="38"/>
    </location>
</feature>
<sequence length="445" mass="48275">MLGRLLKPIFPRGLYWRAALIVFVPVTTILLVVSLAFIQRHYDGVTRQMTGNFVLVAHHLLAEADAAPDAAAAEQAVERLARAFGLEAAIVPEAPPSARAEDLPFYDLSGRLAVRELARGLPEMESVALYDGGVTLWLSGRHGHLELAFQLSRISARNPHQMLVLTLVIGVVMGMISFIYLKNQMRPMLRLAHVAEAFGHGQTLPYRVAGATEVRAAGKAFLEMRARIERHIEQRTLMLSGVSHDLRTPLTRMRLALSMLEDEPEAKALLADVAEMEALIDRFLEFARTEAVETEVECDLGALVARRAAEAARGGRPVSFVGEGAGPVLTLRPQMMARAIDNLIGNALRYGEKALLWIEEGSETVTVCVADDGQGIAPEHREPAMRPFVRLDLARGASRGSGAGLGLAIVADAMRSHGGRLELGESTSPGYGGLLARLVLQRGGR</sequence>
<comment type="caution">
    <text evidence="18">The sequence shown here is derived from an EMBL/GenBank/DDBJ whole genome shotgun (WGS) entry which is preliminary data.</text>
</comment>
<dbReference type="PROSITE" id="PS50885">
    <property type="entry name" value="HAMP"/>
    <property type="match status" value="1"/>
</dbReference>
<feature type="transmembrane region" description="Helical" evidence="15">
    <location>
        <begin position="162"/>
        <end position="181"/>
    </location>
</feature>
<keyword evidence="14 15" id="KW-0472">Membrane</keyword>
<evidence type="ECO:0000256" key="6">
    <source>
        <dbReference type="ARBA" id="ARBA00022553"/>
    </source>
</evidence>
<evidence type="ECO:0000256" key="2">
    <source>
        <dbReference type="ARBA" id="ARBA00004429"/>
    </source>
</evidence>
<dbReference type="InterPro" id="IPR003661">
    <property type="entry name" value="HisK_dim/P_dom"/>
</dbReference>
<dbReference type="InterPro" id="IPR003660">
    <property type="entry name" value="HAMP_dom"/>
</dbReference>
<proteinExistence type="predicted"/>
<dbReference type="Gene3D" id="3.30.565.10">
    <property type="entry name" value="Histidine kinase-like ATPase, C-terminal domain"/>
    <property type="match status" value="1"/>
</dbReference>
<keyword evidence="13" id="KW-0902">Two-component regulatory system</keyword>
<protein>
    <recommendedName>
        <fullName evidence="3">histidine kinase</fullName>
        <ecNumber evidence="3">2.7.13.3</ecNumber>
    </recommendedName>
</protein>
<evidence type="ECO:0000256" key="15">
    <source>
        <dbReference type="SAM" id="Phobius"/>
    </source>
</evidence>
<dbReference type="SUPFAM" id="SSF55874">
    <property type="entry name" value="ATPase domain of HSP90 chaperone/DNA topoisomerase II/histidine kinase"/>
    <property type="match status" value="1"/>
</dbReference>
<evidence type="ECO:0000256" key="14">
    <source>
        <dbReference type="ARBA" id="ARBA00023136"/>
    </source>
</evidence>
<evidence type="ECO:0000259" key="17">
    <source>
        <dbReference type="PROSITE" id="PS50885"/>
    </source>
</evidence>
<reference evidence="18 19" key="1">
    <citation type="journal article" date="2011" name="Syst. Appl. Microbiol.">
        <title>Defluviimonas denitrificans gen. nov., sp. nov., and Pararhodobacter aggregans gen. nov., sp. nov., non-phototrophic Rhodobacteraceae from the biofilter of a marine aquaculture.</title>
        <authorList>
            <person name="Foesel B.U."/>
            <person name="Drake H.L."/>
            <person name="Schramm A."/>
        </authorList>
    </citation>
    <scope>NUCLEOTIDE SEQUENCE [LARGE SCALE GENOMIC DNA]</scope>
    <source>
        <strain evidence="18 19">D1-19</strain>
    </source>
</reference>
<dbReference type="SMART" id="SM00388">
    <property type="entry name" value="HisKA"/>
    <property type="match status" value="1"/>
</dbReference>
<keyword evidence="10 18" id="KW-0418">Kinase</keyword>
<gene>
    <name evidence="18" type="ORF">DDE23_13140</name>
</gene>
<evidence type="ECO:0000256" key="8">
    <source>
        <dbReference type="ARBA" id="ARBA00022692"/>
    </source>
</evidence>
<keyword evidence="4" id="KW-1003">Cell membrane</keyword>
<dbReference type="PRINTS" id="PR00344">
    <property type="entry name" value="BCTRLSENSOR"/>
</dbReference>
<dbReference type="CDD" id="cd00082">
    <property type="entry name" value="HisKA"/>
    <property type="match status" value="1"/>
</dbReference>
<keyword evidence="19" id="KW-1185">Reference proteome</keyword>
<evidence type="ECO:0000256" key="10">
    <source>
        <dbReference type="ARBA" id="ARBA00022777"/>
    </source>
</evidence>
<evidence type="ECO:0000256" key="12">
    <source>
        <dbReference type="ARBA" id="ARBA00022989"/>
    </source>
</evidence>
<evidence type="ECO:0000256" key="9">
    <source>
        <dbReference type="ARBA" id="ARBA00022741"/>
    </source>
</evidence>
<dbReference type="Gene3D" id="1.10.287.130">
    <property type="match status" value="1"/>
</dbReference>
<keyword evidence="7" id="KW-0808">Transferase</keyword>
<dbReference type="InterPro" id="IPR036890">
    <property type="entry name" value="HATPase_C_sf"/>
</dbReference>
<dbReference type="InterPro" id="IPR036097">
    <property type="entry name" value="HisK_dim/P_sf"/>
</dbReference>
<dbReference type="GO" id="GO:0005524">
    <property type="term" value="F:ATP binding"/>
    <property type="evidence" value="ECO:0007669"/>
    <property type="project" value="UniProtKB-KW"/>
</dbReference>
<evidence type="ECO:0000259" key="16">
    <source>
        <dbReference type="PROSITE" id="PS50109"/>
    </source>
</evidence>
<dbReference type="InterPro" id="IPR050980">
    <property type="entry name" value="2C_sensor_his_kinase"/>
</dbReference>
<keyword evidence="6" id="KW-0597">Phosphoprotein</keyword>
<dbReference type="PROSITE" id="PS50109">
    <property type="entry name" value="HIS_KIN"/>
    <property type="match status" value="1"/>
</dbReference>
<evidence type="ECO:0000256" key="1">
    <source>
        <dbReference type="ARBA" id="ARBA00000085"/>
    </source>
</evidence>
<feature type="domain" description="Histidine kinase" evidence="16">
    <location>
        <begin position="241"/>
        <end position="444"/>
    </location>
</feature>
<dbReference type="GO" id="GO:0000155">
    <property type="term" value="F:phosphorelay sensor kinase activity"/>
    <property type="evidence" value="ECO:0007669"/>
    <property type="project" value="InterPro"/>
</dbReference>
<dbReference type="EC" id="2.7.13.3" evidence="3"/>
<name>A0A2T7URA5_9RHOB</name>
<comment type="subcellular location">
    <subcellularLocation>
        <location evidence="2">Cell inner membrane</location>
        <topology evidence="2">Multi-pass membrane protein</topology>
    </subcellularLocation>
</comment>
<evidence type="ECO:0000256" key="3">
    <source>
        <dbReference type="ARBA" id="ARBA00012438"/>
    </source>
</evidence>
<dbReference type="InterPro" id="IPR004358">
    <property type="entry name" value="Sig_transdc_His_kin-like_C"/>
</dbReference>
<dbReference type="PANTHER" id="PTHR44936:SF5">
    <property type="entry name" value="SENSOR HISTIDINE KINASE ENVZ"/>
    <property type="match status" value="1"/>
</dbReference>
<comment type="catalytic activity">
    <reaction evidence="1">
        <text>ATP + protein L-histidine = ADP + protein N-phospho-L-histidine.</text>
        <dbReference type="EC" id="2.7.13.3"/>
    </reaction>
</comment>
<dbReference type="Proteomes" id="UP000244810">
    <property type="component" value="Unassembled WGS sequence"/>
</dbReference>
<organism evidence="18 19">
    <name type="scientific">Pararhodobacter aggregans</name>
    <dbReference type="NCBI Taxonomy" id="404875"/>
    <lineage>
        <taxon>Bacteria</taxon>
        <taxon>Pseudomonadati</taxon>
        <taxon>Pseudomonadota</taxon>
        <taxon>Alphaproteobacteria</taxon>
        <taxon>Rhodobacterales</taxon>
        <taxon>Paracoccaceae</taxon>
        <taxon>Pararhodobacter</taxon>
    </lineage>
</organism>
<dbReference type="Pfam" id="PF00512">
    <property type="entry name" value="HisKA"/>
    <property type="match status" value="1"/>
</dbReference>